<proteinExistence type="predicted"/>
<reference evidence="1 2" key="1">
    <citation type="journal article" date="2015" name="Genome Biol. Evol.">
        <title>Comparative Genomics of a Bacterivorous Green Alga Reveals Evolutionary Causalities and Consequences of Phago-Mixotrophic Mode of Nutrition.</title>
        <authorList>
            <person name="Burns J.A."/>
            <person name="Paasch A."/>
            <person name="Narechania A."/>
            <person name="Kim E."/>
        </authorList>
    </citation>
    <scope>NUCLEOTIDE SEQUENCE [LARGE SCALE GENOMIC DNA]</scope>
    <source>
        <strain evidence="1 2">PLY_AMNH</strain>
    </source>
</reference>
<organism evidence="1 2">
    <name type="scientific">Cymbomonas tetramitiformis</name>
    <dbReference type="NCBI Taxonomy" id="36881"/>
    <lineage>
        <taxon>Eukaryota</taxon>
        <taxon>Viridiplantae</taxon>
        <taxon>Chlorophyta</taxon>
        <taxon>Pyramimonadophyceae</taxon>
        <taxon>Pyramimonadales</taxon>
        <taxon>Pyramimonadaceae</taxon>
        <taxon>Cymbomonas</taxon>
    </lineage>
</organism>
<dbReference type="Proteomes" id="UP001190700">
    <property type="component" value="Unassembled WGS sequence"/>
</dbReference>
<sequence length="114" mass="12395">MGGIISSVTLELQVGGEAASIQFAILRSGHWKTSQDTVKKSKPHNAASSPLSSPVFTYFNVKAAEQKKSARTVCSITLRGANAVIFFTLVFFLRRGRSSAALRDYEQIFVPTLS</sequence>
<gene>
    <name evidence="1" type="ORF">CYMTET_21332</name>
</gene>
<comment type="caution">
    <text evidence="1">The sequence shown here is derived from an EMBL/GenBank/DDBJ whole genome shotgun (WGS) entry which is preliminary data.</text>
</comment>
<accession>A0AAE0L2Z1</accession>
<evidence type="ECO:0000313" key="1">
    <source>
        <dbReference type="EMBL" id="KAK3270256.1"/>
    </source>
</evidence>
<keyword evidence="2" id="KW-1185">Reference proteome</keyword>
<protein>
    <submittedName>
        <fullName evidence="1">Uncharacterized protein</fullName>
    </submittedName>
</protein>
<evidence type="ECO:0000313" key="2">
    <source>
        <dbReference type="Proteomes" id="UP001190700"/>
    </source>
</evidence>
<dbReference type="AlphaFoldDB" id="A0AAE0L2Z1"/>
<dbReference type="EMBL" id="LGRX02010498">
    <property type="protein sequence ID" value="KAK3270256.1"/>
    <property type="molecule type" value="Genomic_DNA"/>
</dbReference>
<name>A0AAE0L2Z1_9CHLO</name>